<evidence type="ECO:0000256" key="1">
    <source>
        <dbReference type="SAM" id="SignalP"/>
    </source>
</evidence>
<dbReference type="Proteomes" id="UP001197626">
    <property type="component" value="Plasmid pSR9025B"/>
</dbReference>
<protein>
    <submittedName>
        <fullName evidence="2">Uncharacterized protein</fullName>
    </submittedName>
</protein>
<organism evidence="2 3">
    <name type="scientific">Staphylococcus ratti</name>
    <dbReference type="NCBI Taxonomy" id="2892440"/>
    <lineage>
        <taxon>Bacteria</taxon>
        <taxon>Bacillati</taxon>
        <taxon>Bacillota</taxon>
        <taxon>Bacilli</taxon>
        <taxon>Bacillales</taxon>
        <taxon>Staphylococcaceae</taxon>
        <taxon>Staphylococcus</taxon>
    </lineage>
</organism>
<geneLocation type="plasmid" evidence="2 3">
    <name>pSR9025B</name>
</geneLocation>
<keyword evidence="1" id="KW-0732">Signal</keyword>
<dbReference type="RefSeq" id="WP_229293692.1">
    <property type="nucleotide sequence ID" value="NZ_CP086656.1"/>
</dbReference>
<reference evidence="2 3" key="1">
    <citation type="journal article" date="2022" name="Pathogens">
        <title>Staphylococcus ratti sp. nov. Isolated from a Lab Rat.</title>
        <authorList>
            <person name="Kovarovic V."/>
            <person name="Sedlacek I."/>
            <person name="Petras P."/>
            <person name="Kralova S."/>
            <person name="Maslanova I."/>
            <person name="Svec P."/>
            <person name="Neumann-Schaal M."/>
            <person name="Botka T."/>
            <person name="Gelbicova T."/>
            <person name="Stankova E."/>
            <person name="Doskar J."/>
            <person name="Pantucek R."/>
        </authorList>
    </citation>
    <scope>NUCLEOTIDE SEQUENCE [LARGE SCALE GENOMIC DNA]</scope>
    <source>
        <strain evidence="2 3">CCM 9025</strain>
    </source>
</reference>
<dbReference type="EMBL" id="CP086656">
    <property type="protein sequence ID" value="UEX91212.1"/>
    <property type="molecule type" value="Genomic_DNA"/>
</dbReference>
<keyword evidence="3" id="KW-1185">Reference proteome</keyword>
<feature type="chain" id="PRO_5047547493" evidence="1">
    <location>
        <begin position="25"/>
        <end position="164"/>
    </location>
</feature>
<evidence type="ECO:0000313" key="3">
    <source>
        <dbReference type="Proteomes" id="UP001197626"/>
    </source>
</evidence>
<evidence type="ECO:0000313" key="2">
    <source>
        <dbReference type="EMBL" id="UEX91212.1"/>
    </source>
</evidence>
<proteinExistence type="predicted"/>
<sequence>MEKLIHKKILFPLLALILSITAIASPHTTEAKETKGITDKQIKIIQKSLKYDPQNKKYVFDEKYAKQNGLTKNQATNLKTFFENMNDKQIKEFNKKVGFKPDYKNNQPTPRIAPALLYVLSFIGGAVAGKLLDEIMNYGITKTCKAHKGKWPAFDDYCSTNGHI</sequence>
<accession>A0ABY3PFW9</accession>
<keyword evidence="2" id="KW-0614">Plasmid</keyword>
<name>A0ABY3PFW9_9STAP</name>
<feature type="signal peptide" evidence="1">
    <location>
        <begin position="1"/>
        <end position="24"/>
    </location>
</feature>
<gene>
    <name evidence="2" type="ORF">LN051_11400</name>
</gene>